<protein>
    <recommendedName>
        <fullName evidence="7">Aspartokinase</fullName>
        <ecNumber evidence="7">2.7.2.4</ecNumber>
    </recommendedName>
</protein>
<dbReference type="EC" id="2.7.2.4" evidence="7"/>
<dbReference type="RefSeq" id="WP_390245558.1">
    <property type="nucleotide sequence ID" value="NZ_JBHTAB010000007.1"/>
</dbReference>
<keyword evidence="8" id="KW-0028">Amino-acid biosynthesis</keyword>
<dbReference type="Pfam" id="PF00696">
    <property type="entry name" value="AA_kinase"/>
    <property type="match status" value="1"/>
</dbReference>
<proteinExistence type="inferred from homology"/>
<dbReference type="AlphaFoldDB" id="A0ABD5XMI9"/>
<evidence type="ECO:0000313" key="10">
    <source>
        <dbReference type="EMBL" id="MFC7130375.1"/>
    </source>
</evidence>
<accession>A0ABD5XMI9</accession>
<dbReference type="GO" id="GO:0009085">
    <property type="term" value="P:lysine biosynthetic process"/>
    <property type="evidence" value="ECO:0007669"/>
    <property type="project" value="UniProtKB-KW"/>
</dbReference>
<keyword evidence="5" id="KW-0067">ATP-binding</keyword>
<dbReference type="PROSITE" id="PS00324">
    <property type="entry name" value="ASPARTOKINASE"/>
    <property type="match status" value="1"/>
</dbReference>
<dbReference type="CDD" id="cd04234">
    <property type="entry name" value="AAK_AK"/>
    <property type="match status" value="1"/>
</dbReference>
<dbReference type="InterPro" id="IPR002912">
    <property type="entry name" value="ACT_dom"/>
</dbReference>
<dbReference type="PROSITE" id="PS51671">
    <property type="entry name" value="ACT"/>
    <property type="match status" value="2"/>
</dbReference>
<comment type="caution">
    <text evidence="10">The sequence shown here is derived from an EMBL/GenBank/DDBJ whole genome shotgun (WGS) entry which is preliminary data.</text>
</comment>
<dbReference type="InterPro" id="IPR001341">
    <property type="entry name" value="Asp_kinase"/>
</dbReference>
<evidence type="ECO:0000313" key="11">
    <source>
        <dbReference type="Proteomes" id="UP001596460"/>
    </source>
</evidence>
<organism evidence="10 11">
    <name type="scientific">Haloferax chudinovii</name>
    <dbReference type="NCBI Taxonomy" id="1109010"/>
    <lineage>
        <taxon>Archaea</taxon>
        <taxon>Methanobacteriati</taxon>
        <taxon>Methanobacteriota</taxon>
        <taxon>Stenosarchaea group</taxon>
        <taxon>Halobacteria</taxon>
        <taxon>Halobacteriales</taxon>
        <taxon>Haloferacaceae</taxon>
        <taxon>Haloferax</taxon>
    </lineage>
</organism>
<evidence type="ECO:0000256" key="2">
    <source>
        <dbReference type="ARBA" id="ARBA00022679"/>
    </source>
</evidence>
<comment type="pathway">
    <text evidence="8">Amino-acid biosynthesis; L-threonine biosynthesis; L-threonine from L-aspartate: step 1/5.</text>
</comment>
<evidence type="ECO:0000256" key="5">
    <source>
        <dbReference type="ARBA" id="ARBA00022840"/>
    </source>
</evidence>
<comment type="similarity">
    <text evidence="1 7">Belongs to the aspartokinase family.</text>
</comment>
<dbReference type="Gene3D" id="3.40.1160.10">
    <property type="entry name" value="Acetylglutamate kinase-like"/>
    <property type="match status" value="1"/>
</dbReference>
<dbReference type="InterPro" id="IPR045865">
    <property type="entry name" value="ACT-like_dom_sf"/>
</dbReference>
<dbReference type="InterPro" id="IPR005260">
    <property type="entry name" value="Asp_kin_monofn"/>
</dbReference>
<dbReference type="InterPro" id="IPR001048">
    <property type="entry name" value="Asp/Glu/Uridylate_kinase"/>
</dbReference>
<dbReference type="EMBL" id="JBHTAB010000007">
    <property type="protein sequence ID" value="MFC7130375.1"/>
    <property type="molecule type" value="Genomic_DNA"/>
</dbReference>
<evidence type="ECO:0000256" key="1">
    <source>
        <dbReference type="ARBA" id="ARBA00010122"/>
    </source>
</evidence>
<dbReference type="CDD" id="cd04868">
    <property type="entry name" value="ACT_AK-like"/>
    <property type="match status" value="1"/>
</dbReference>
<gene>
    <name evidence="10" type="ORF">ACFQI8_13370</name>
</gene>
<dbReference type="PANTHER" id="PTHR21499:SF70">
    <property type="entry name" value="ASPARTOKINASE"/>
    <property type="match status" value="1"/>
</dbReference>
<dbReference type="Gene3D" id="3.30.70.260">
    <property type="match status" value="2"/>
</dbReference>
<dbReference type="PANTHER" id="PTHR21499">
    <property type="entry name" value="ASPARTATE KINASE"/>
    <property type="match status" value="1"/>
</dbReference>
<comment type="pathway">
    <text evidence="8">Amino-acid biosynthesis; L-lysine biosynthesis via DAP pathway; (S)-tetrahydrodipicolinate from L-aspartate: step 1/4.</text>
</comment>
<evidence type="ECO:0000256" key="4">
    <source>
        <dbReference type="ARBA" id="ARBA00022777"/>
    </source>
</evidence>
<name>A0ABD5XMI9_9EURY</name>
<dbReference type="InterPro" id="IPR036393">
    <property type="entry name" value="AceGlu_kinase-like_sf"/>
</dbReference>
<dbReference type="InterPro" id="IPR027795">
    <property type="entry name" value="CASTOR_ACT_dom"/>
</dbReference>
<comment type="pathway">
    <text evidence="8">Amino-acid biosynthesis; L-methionine biosynthesis via de novo pathway; L-homoserine from L-aspartate: step 1/3.</text>
</comment>
<dbReference type="NCBIfam" id="NF005160">
    <property type="entry name" value="PRK06635.2-4"/>
    <property type="match status" value="1"/>
</dbReference>
<keyword evidence="4 7" id="KW-0418">Kinase</keyword>
<dbReference type="GO" id="GO:0004072">
    <property type="term" value="F:aspartate kinase activity"/>
    <property type="evidence" value="ECO:0007669"/>
    <property type="project" value="UniProtKB-EC"/>
</dbReference>
<dbReference type="SUPFAM" id="SSF55021">
    <property type="entry name" value="ACT-like"/>
    <property type="match status" value="2"/>
</dbReference>
<dbReference type="Pfam" id="PF13840">
    <property type="entry name" value="ACT_7"/>
    <property type="match status" value="1"/>
</dbReference>
<keyword evidence="2 7" id="KW-0808">Transferase</keyword>
<evidence type="ECO:0000256" key="6">
    <source>
        <dbReference type="ARBA" id="ARBA00047872"/>
    </source>
</evidence>
<reference evidence="10 11" key="1">
    <citation type="journal article" date="2019" name="Int. J. Syst. Evol. Microbiol.">
        <title>The Global Catalogue of Microorganisms (GCM) 10K type strain sequencing project: providing services to taxonomists for standard genome sequencing and annotation.</title>
        <authorList>
            <consortium name="The Broad Institute Genomics Platform"/>
            <consortium name="The Broad Institute Genome Sequencing Center for Infectious Disease"/>
            <person name="Wu L."/>
            <person name="Ma J."/>
        </authorList>
    </citation>
    <scope>NUCLEOTIDE SEQUENCE [LARGE SCALE GENOMIC DNA]</scope>
    <source>
        <strain evidence="10 11">DSM 26526</strain>
    </source>
</reference>
<keyword evidence="3" id="KW-0547">Nucleotide-binding</keyword>
<evidence type="ECO:0000256" key="7">
    <source>
        <dbReference type="RuleBase" id="RU003448"/>
    </source>
</evidence>
<dbReference type="GO" id="GO:0005524">
    <property type="term" value="F:ATP binding"/>
    <property type="evidence" value="ECO:0007669"/>
    <property type="project" value="UniProtKB-KW"/>
</dbReference>
<dbReference type="NCBIfam" id="NF005159">
    <property type="entry name" value="PRK06635.2-3"/>
    <property type="match status" value="1"/>
</dbReference>
<evidence type="ECO:0000259" key="9">
    <source>
        <dbReference type="PROSITE" id="PS51671"/>
    </source>
</evidence>
<feature type="domain" description="ACT" evidence="9">
    <location>
        <begin position="336"/>
        <end position="392"/>
    </location>
</feature>
<dbReference type="InterPro" id="IPR054352">
    <property type="entry name" value="ACT_Aspartokinase"/>
</dbReference>
<dbReference type="Pfam" id="PF22468">
    <property type="entry name" value="ACT_9"/>
    <property type="match status" value="1"/>
</dbReference>
<evidence type="ECO:0000256" key="3">
    <source>
        <dbReference type="ARBA" id="ARBA00022741"/>
    </source>
</evidence>
<sequence>MRVVAKFGGTSLGSGDRINRAADSIAAAVEHGHEIAVVASAMGSTTDDLLDDIKFEADDRDRAEIVSMGERTSVRMLKAALAARGVNALFVEPGTDEWPVITNDLGEVDVEATRERAAKLAAELDGVVPVITGFLAQNHDGEITTLGRGGSDTSAVMLGNYMDADEVVIVTDVEGVMTGDPRVVEGARNVGRITVDELRNLSFRGAEVVAPSALSYKDAALDVRVVHYQHGDLLTGGTLIEGEFHNLIDMQEEPLACLTVAGRAIRNRPGILADLSAALRDEDINVDSVASGMDSITFYVLEDDSDRAEAVLHDRVVADDALSSVTVEDDIAVVRVTGGELPNRPGVILDIVQPLSDAGINIHDAITSATSVAIFVAWDDREETLGIIQDEF</sequence>
<comment type="catalytic activity">
    <reaction evidence="6 7">
        <text>L-aspartate + ATP = 4-phospho-L-aspartate + ADP</text>
        <dbReference type="Rhea" id="RHEA:23776"/>
        <dbReference type="ChEBI" id="CHEBI:29991"/>
        <dbReference type="ChEBI" id="CHEBI:30616"/>
        <dbReference type="ChEBI" id="CHEBI:57535"/>
        <dbReference type="ChEBI" id="CHEBI:456216"/>
        <dbReference type="EC" id="2.7.2.4"/>
    </reaction>
</comment>
<dbReference type="SUPFAM" id="SSF53633">
    <property type="entry name" value="Carbamate kinase-like"/>
    <property type="match status" value="1"/>
</dbReference>
<dbReference type="PIRSF" id="PIRSF000726">
    <property type="entry name" value="Asp_kin"/>
    <property type="match status" value="1"/>
</dbReference>
<dbReference type="Proteomes" id="UP001596460">
    <property type="component" value="Unassembled WGS sequence"/>
</dbReference>
<evidence type="ECO:0000256" key="8">
    <source>
        <dbReference type="RuleBase" id="RU004249"/>
    </source>
</evidence>
<dbReference type="NCBIfam" id="TIGR00657">
    <property type="entry name" value="asp_kinases"/>
    <property type="match status" value="1"/>
</dbReference>
<keyword evidence="11" id="KW-1185">Reference proteome</keyword>
<dbReference type="InterPro" id="IPR018042">
    <property type="entry name" value="Aspartate_kinase_CS"/>
</dbReference>
<feature type="domain" description="ACT" evidence="9">
    <location>
        <begin position="260"/>
        <end position="332"/>
    </location>
</feature>